<keyword evidence="3" id="KW-1185">Reference proteome</keyword>
<dbReference type="EMBL" id="KZ679678">
    <property type="protein sequence ID" value="PTB56734.1"/>
    <property type="molecule type" value="Genomic_DNA"/>
</dbReference>
<evidence type="ECO:0000313" key="2">
    <source>
        <dbReference type="EMBL" id="PTB56734.1"/>
    </source>
</evidence>
<gene>
    <name evidence="2" type="ORF">M431DRAFT_385590</name>
</gene>
<proteinExistence type="predicted"/>
<reference evidence="2 3" key="1">
    <citation type="submission" date="2016-07" db="EMBL/GenBank/DDBJ databases">
        <title>Multiple horizontal gene transfer events from other fungi enriched the ability of initially mycotrophic Trichoderma (Ascomycota) to feed on dead plant biomass.</title>
        <authorList>
            <consortium name="DOE Joint Genome Institute"/>
            <person name="Aerts A."/>
            <person name="Atanasova L."/>
            <person name="Chenthamara K."/>
            <person name="Zhang J."/>
            <person name="Grujic M."/>
            <person name="Henrissat B."/>
            <person name="Kuo A."/>
            <person name="Salamov A."/>
            <person name="Lipzen A."/>
            <person name="Labutti K."/>
            <person name="Barry K."/>
            <person name="Miao Y."/>
            <person name="Rahimi M.J."/>
            <person name="Shen Q."/>
            <person name="Grigoriev I.V."/>
            <person name="Kubicek C.P."/>
            <person name="Druzhinina I.S."/>
        </authorList>
    </citation>
    <scope>NUCLEOTIDE SEQUENCE [LARGE SCALE GENOMIC DNA]</scope>
    <source>
        <strain evidence="2 3">CBS 226.95</strain>
    </source>
</reference>
<accession>A0A2T4AI21</accession>
<evidence type="ECO:0000256" key="1">
    <source>
        <dbReference type="SAM" id="MobiDB-lite"/>
    </source>
</evidence>
<dbReference type="AlphaFoldDB" id="A0A2T4AI21"/>
<dbReference type="Proteomes" id="UP000241690">
    <property type="component" value="Unassembled WGS sequence"/>
</dbReference>
<protein>
    <submittedName>
        <fullName evidence="2">Uncharacterized protein</fullName>
    </submittedName>
</protein>
<name>A0A2T4AI21_TRIHA</name>
<dbReference type="GeneID" id="36623314"/>
<feature type="region of interest" description="Disordered" evidence="1">
    <location>
        <begin position="1"/>
        <end position="26"/>
    </location>
</feature>
<evidence type="ECO:0000313" key="3">
    <source>
        <dbReference type="Proteomes" id="UP000241690"/>
    </source>
</evidence>
<dbReference type="RefSeq" id="XP_024776411.1">
    <property type="nucleotide sequence ID" value="XM_024914748.1"/>
</dbReference>
<organism evidence="2 3">
    <name type="scientific">Trichoderma harzianum CBS 226.95</name>
    <dbReference type="NCBI Taxonomy" id="983964"/>
    <lineage>
        <taxon>Eukaryota</taxon>
        <taxon>Fungi</taxon>
        <taxon>Dikarya</taxon>
        <taxon>Ascomycota</taxon>
        <taxon>Pezizomycotina</taxon>
        <taxon>Sordariomycetes</taxon>
        <taxon>Hypocreomycetidae</taxon>
        <taxon>Hypocreales</taxon>
        <taxon>Hypocreaceae</taxon>
        <taxon>Trichoderma</taxon>
    </lineage>
</organism>
<sequence length="167" mass="19006">MQMGVGAANEPNHVKKKKEEKRKTKEARIIHRTRLLTDGSIKKGRQTTQETWKVNTSGPICLVQVHIRVSNHATKKTPSRPHPVLNPSQSFLLLLFESCLPSLSRVYVICDACPAFPVALSSIKRRGITYPCLRTCMYISIHIHTLVVETAQCHRTKEKTKERRIQV</sequence>